<proteinExistence type="predicted"/>
<protein>
    <submittedName>
        <fullName evidence="3">DUF3558 domain-containing protein</fullName>
    </submittedName>
</protein>
<feature type="compositionally biased region" description="Low complexity" evidence="1">
    <location>
        <begin position="36"/>
        <end position="62"/>
    </location>
</feature>
<feature type="compositionally biased region" description="Low complexity" evidence="1">
    <location>
        <begin position="87"/>
        <end position="108"/>
    </location>
</feature>
<sequence>MTRINRHIVTGALLACSALILAGCGGGSGEARPVEGGAAASTTVAAAGTTARPATAPAENAGPDGEAETGGQAIDSGNGAPDSANVPTEDATAPAPAPTEDATAPTEDSTGLWDPCGLSDADVSAAGLDASTKREIPGAWRPNWLTCQWESSSGAFDLTMESTDRSLDAIRQDPEFKHFAQVFVGGRDALKYISIQDVDNKTCAVSVVVPDGSVMFSVRMHNKATVGEACGHARLVADGVVGHLP</sequence>
<evidence type="ECO:0000313" key="3">
    <source>
        <dbReference type="EMBL" id="NEW55160.1"/>
    </source>
</evidence>
<evidence type="ECO:0000256" key="1">
    <source>
        <dbReference type="SAM" id="MobiDB-lite"/>
    </source>
</evidence>
<accession>A0ABX0CF73</accession>
<dbReference type="EMBL" id="JAAGUX010000007">
    <property type="protein sequence ID" value="NEW55160.1"/>
    <property type="molecule type" value="Genomic_DNA"/>
</dbReference>
<dbReference type="PROSITE" id="PS51257">
    <property type="entry name" value="PROKAR_LIPOPROTEIN"/>
    <property type="match status" value="1"/>
</dbReference>
<dbReference type="Pfam" id="PF12079">
    <property type="entry name" value="DUF3558"/>
    <property type="match status" value="1"/>
</dbReference>
<dbReference type="InterPro" id="IPR024520">
    <property type="entry name" value="DUF3558"/>
</dbReference>
<comment type="caution">
    <text evidence="3">The sequence shown here is derived from an EMBL/GenBank/DDBJ whole genome shotgun (WGS) entry which is preliminary data.</text>
</comment>
<dbReference type="Proteomes" id="UP000470876">
    <property type="component" value="Unassembled WGS sequence"/>
</dbReference>
<dbReference type="RefSeq" id="WP_163955678.1">
    <property type="nucleotide sequence ID" value="NZ_JAAGUX010000007.1"/>
</dbReference>
<keyword evidence="2" id="KW-0732">Signal</keyword>
<keyword evidence="4" id="KW-1185">Reference proteome</keyword>
<reference evidence="3 4" key="1">
    <citation type="submission" date="2020-01" db="EMBL/GenBank/DDBJ databases">
        <title>Genetics and antimicrobial susceptibilities of Nocardia species isolated from the soil; a comparison with species isolated from humans.</title>
        <authorList>
            <person name="Carrasco G."/>
            <person name="Monzon S."/>
            <person name="Sansegundo M."/>
            <person name="Garcia E."/>
            <person name="Garrido N."/>
            <person name="Medina M.J."/>
            <person name="Villalon P."/>
            <person name="Ramirez-Arocha A.C."/>
            <person name="Jimenez P."/>
            <person name="Cuesta I."/>
            <person name="Valdezate S."/>
        </authorList>
    </citation>
    <scope>NUCLEOTIDE SEQUENCE [LARGE SCALE GENOMIC DNA]</scope>
    <source>
        <strain evidence="3 4">CNM20110649</strain>
    </source>
</reference>
<gene>
    <name evidence="3" type="ORF">GV794_05730</name>
</gene>
<feature type="region of interest" description="Disordered" evidence="1">
    <location>
        <begin position="28"/>
        <end position="112"/>
    </location>
</feature>
<name>A0ABX0CF73_9NOCA</name>
<feature type="signal peptide" evidence="2">
    <location>
        <begin position="1"/>
        <end position="22"/>
    </location>
</feature>
<organism evidence="3 4">
    <name type="scientific">Nocardia cyriacigeorgica</name>
    <dbReference type="NCBI Taxonomy" id="135487"/>
    <lineage>
        <taxon>Bacteria</taxon>
        <taxon>Bacillati</taxon>
        <taxon>Actinomycetota</taxon>
        <taxon>Actinomycetes</taxon>
        <taxon>Mycobacteriales</taxon>
        <taxon>Nocardiaceae</taxon>
        <taxon>Nocardia</taxon>
    </lineage>
</organism>
<evidence type="ECO:0000256" key="2">
    <source>
        <dbReference type="SAM" id="SignalP"/>
    </source>
</evidence>
<feature type="chain" id="PRO_5047032623" evidence="2">
    <location>
        <begin position="23"/>
        <end position="245"/>
    </location>
</feature>
<evidence type="ECO:0000313" key="4">
    <source>
        <dbReference type="Proteomes" id="UP000470876"/>
    </source>
</evidence>